<dbReference type="OrthoDB" id="5174513at2"/>
<feature type="compositionally biased region" description="Polar residues" evidence="1">
    <location>
        <begin position="8"/>
        <end position="17"/>
    </location>
</feature>
<gene>
    <name evidence="3" type="ORF">C5E45_31065</name>
</gene>
<evidence type="ECO:0000256" key="1">
    <source>
        <dbReference type="SAM" id="MobiDB-lite"/>
    </source>
</evidence>
<dbReference type="Proteomes" id="UP000239874">
    <property type="component" value="Unassembled WGS sequence"/>
</dbReference>
<proteinExistence type="predicted"/>
<evidence type="ECO:0000313" key="4">
    <source>
        <dbReference type="Proteomes" id="UP000239874"/>
    </source>
</evidence>
<feature type="domain" description="HTH marR-type" evidence="2">
    <location>
        <begin position="25"/>
        <end position="72"/>
    </location>
</feature>
<accession>A0A2S6AGR6</accession>
<dbReference type="RefSeq" id="WP_104378975.1">
    <property type="nucleotide sequence ID" value="NZ_PSZC01000033.1"/>
</dbReference>
<dbReference type="AlphaFoldDB" id="A0A2S6AGR6"/>
<dbReference type="GO" id="GO:0003700">
    <property type="term" value="F:DNA-binding transcription factor activity"/>
    <property type="evidence" value="ECO:0007669"/>
    <property type="project" value="InterPro"/>
</dbReference>
<organism evidence="3 4">
    <name type="scientific">Nocardia nova</name>
    <dbReference type="NCBI Taxonomy" id="37330"/>
    <lineage>
        <taxon>Bacteria</taxon>
        <taxon>Bacillati</taxon>
        <taxon>Actinomycetota</taxon>
        <taxon>Actinomycetes</taxon>
        <taxon>Mycobacteriales</taxon>
        <taxon>Nocardiaceae</taxon>
        <taxon>Nocardia</taxon>
    </lineage>
</organism>
<sequence length="143" mass="15188">MTPKPVDTTGSPASQQTVRRHNRAVVLREVSRDPGRSRAQIAASAGLSRATVSALVDDLLAKGLLRENDADRGLRGRPATPLTLNPDGPAGLGLEINVDYVAACVLDLTGRIRGQEVEIVALRGLPAYTFLTSAPWSRPGPTR</sequence>
<reference evidence="3 4" key="1">
    <citation type="submission" date="2018-02" db="EMBL/GenBank/DDBJ databases">
        <title>8 Nocardia nova and 1 Nocardia cyriacigeorgica strain used for evolution to TMP-SMX.</title>
        <authorList>
            <person name="Mehta H."/>
            <person name="Weng J."/>
            <person name="Shamoo Y."/>
        </authorList>
    </citation>
    <scope>NUCLEOTIDE SEQUENCE [LARGE SCALE GENOMIC DNA]</scope>
    <source>
        <strain evidence="3 4">MDA3139</strain>
    </source>
</reference>
<dbReference type="Gene3D" id="1.10.10.10">
    <property type="entry name" value="Winged helix-like DNA-binding domain superfamily/Winged helix DNA-binding domain"/>
    <property type="match status" value="1"/>
</dbReference>
<feature type="region of interest" description="Disordered" evidence="1">
    <location>
        <begin position="1"/>
        <end position="20"/>
    </location>
</feature>
<dbReference type="EMBL" id="PSZC01000033">
    <property type="protein sequence ID" value="PPJ33963.1"/>
    <property type="molecule type" value="Genomic_DNA"/>
</dbReference>
<dbReference type="InterPro" id="IPR036390">
    <property type="entry name" value="WH_DNA-bd_sf"/>
</dbReference>
<name>A0A2S6AGR6_9NOCA</name>
<evidence type="ECO:0000259" key="2">
    <source>
        <dbReference type="Pfam" id="PF12802"/>
    </source>
</evidence>
<dbReference type="SUPFAM" id="SSF46785">
    <property type="entry name" value="Winged helix' DNA-binding domain"/>
    <property type="match status" value="1"/>
</dbReference>
<protein>
    <recommendedName>
        <fullName evidence="2">HTH marR-type domain-containing protein</fullName>
    </recommendedName>
</protein>
<dbReference type="Pfam" id="PF12802">
    <property type="entry name" value="MarR_2"/>
    <property type="match status" value="1"/>
</dbReference>
<dbReference type="InterPro" id="IPR036388">
    <property type="entry name" value="WH-like_DNA-bd_sf"/>
</dbReference>
<evidence type="ECO:0000313" key="3">
    <source>
        <dbReference type="EMBL" id="PPJ33963.1"/>
    </source>
</evidence>
<comment type="caution">
    <text evidence="3">The sequence shown here is derived from an EMBL/GenBank/DDBJ whole genome shotgun (WGS) entry which is preliminary data.</text>
</comment>
<dbReference type="InterPro" id="IPR000835">
    <property type="entry name" value="HTH_MarR-typ"/>
</dbReference>